<keyword evidence="3" id="KW-0012">Acyltransferase</keyword>
<dbReference type="Pfam" id="PF01515">
    <property type="entry name" value="PTA_PTB"/>
    <property type="match status" value="1"/>
</dbReference>
<evidence type="ECO:0000313" key="6">
    <source>
        <dbReference type="Proteomes" id="UP000823882"/>
    </source>
</evidence>
<protein>
    <recommendedName>
        <fullName evidence="4">Phosphate acetyl/butaryl transferase domain-containing protein</fullName>
    </recommendedName>
</protein>
<accession>A0A9D2P193</accession>
<dbReference type="InterPro" id="IPR050500">
    <property type="entry name" value="Phos_Acetyltrans/Butyryltrans"/>
</dbReference>
<dbReference type="Gene3D" id="3.40.718.10">
    <property type="entry name" value="Isopropylmalate Dehydrogenase"/>
    <property type="match status" value="1"/>
</dbReference>
<dbReference type="SUPFAM" id="SSF53659">
    <property type="entry name" value="Isocitrate/Isopropylmalate dehydrogenase-like"/>
    <property type="match status" value="1"/>
</dbReference>
<dbReference type="Proteomes" id="UP000823882">
    <property type="component" value="Unassembled WGS sequence"/>
</dbReference>
<dbReference type="PANTHER" id="PTHR43356:SF2">
    <property type="entry name" value="PHOSPHATE ACETYLTRANSFERASE"/>
    <property type="match status" value="1"/>
</dbReference>
<name>A0A9D2P193_9FIRM</name>
<proteinExistence type="inferred from homology"/>
<gene>
    <name evidence="5" type="ORF">H9701_09420</name>
</gene>
<dbReference type="PIRSF" id="PIRSF000428">
    <property type="entry name" value="P_Ac_trans"/>
    <property type="match status" value="1"/>
</dbReference>
<organism evidence="5 6">
    <name type="scientific">Candidatus Intestinimonas pullistercoris</name>
    <dbReference type="NCBI Taxonomy" id="2838623"/>
    <lineage>
        <taxon>Bacteria</taxon>
        <taxon>Bacillati</taxon>
        <taxon>Bacillota</taxon>
        <taxon>Clostridia</taxon>
        <taxon>Eubacteriales</taxon>
        <taxon>Intestinimonas</taxon>
    </lineage>
</organism>
<dbReference type="EMBL" id="DWWJ01000173">
    <property type="protein sequence ID" value="HJC41752.1"/>
    <property type="molecule type" value="Genomic_DNA"/>
</dbReference>
<feature type="domain" description="Phosphate acetyl/butaryl transferase" evidence="4">
    <location>
        <begin position="81"/>
        <end position="291"/>
    </location>
</feature>
<evidence type="ECO:0000259" key="4">
    <source>
        <dbReference type="Pfam" id="PF01515"/>
    </source>
</evidence>
<evidence type="ECO:0000256" key="3">
    <source>
        <dbReference type="ARBA" id="ARBA00023315"/>
    </source>
</evidence>
<evidence type="ECO:0000256" key="1">
    <source>
        <dbReference type="ARBA" id="ARBA00005656"/>
    </source>
</evidence>
<dbReference type="InterPro" id="IPR002505">
    <property type="entry name" value="PTA_PTB"/>
</dbReference>
<evidence type="ECO:0000256" key="2">
    <source>
        <dbReference type="ARBA" id="ARBA00022679"/>
    </source>
</evidence>
<dbReference type="InterPro" id="IPR012147">
    <property type="entry name" value="P_Ac_Bu_trans"/>
</dbReference>
<reference evidence="5" key="1">
    <citation type="journal article" date="2021" name="PeerJ">
        <title>Extensive microbial diversity within the chicken gut microbiome revealed by metagenomics and culture.</title>
        <authorList>
            <person name="Gilroy R."/>
            <person name="Ravi A."/>
            <person name="Getino M."/>
            <person name="Pursley I."/>
            <person name="Horton D.L."/>
            <person name="Alikhan N.F."/>
            <person name="Baker D."/>
            <person name="Gharbi K."/>
            <person name="Hall N."/>
            <person name="Watson M."/>
            <person name="Adriaenssens E.M."/>
            <person name="Foster-Nyarko E."/>
            <person name="Jarju S."/>
            <person name="Secka A."/>
            <person name="Antonio M."/>
            <person name="Oren A."/>
            <person name="Chaudhuri R.R."/>
            <person name="La Ragione R."/>
            <person name="Hildebrand F."/>
            <person name="Pallen M.J."/>
        </authorList>
    </citation>
    <scope>NUCLEOTIDE SEQUENCE</scope>
    <source>
        <strain evidence="5">CHK186-1790</strain>
    </source>
</reference>
<reference evidence="5" key="2">
    <citation type="submission" date="2021-04" db="EMBL/GenBank/DDBJ databases">
        <authorList>
            <person name="Gilroy R."/>
        </authorList>
    </citation>
    <scope>NUCLEOTIDE SEQUENCE</scope>
    <source>
        <strain evidence="5">CHK186-1790</strain>
    </source>
</reference>
<comment type="similarity">
    <text evidence="1">Belongs to the phosphate acetyltransferase and butyryltransferase family.</text>
</comment>
<dbReference type="GO" id="GO:0016746">
    <property type="term" value="F:acyltransferase activity"/>
    <property type="evidence" value="ECO:0007669"/>
    <property type="project" value="UniProtKB-KW"/>
</dbReference>
<dbReference type="PANTHER" id="PTHR43356">
    <property type="entry name" value="PHOSPHATE ACETYLTRANSFERASE"/>
    <property type="match status" value="1"/>
</dbReference>
<keyword evidence="2" id="KW-0808">Transferase</keyword>
<comment type="caution">
    <text evidence="5">The sequence shown here is derived from an EMBL/GenBank/DDBJ whole genome shotgun (WGS) entry which is preliminary data.</text>
</comment>
<evidence type="ECO:0000313" key="5">
    <source>
        <dbReference type="EMBL" id="HJC41752.1"/>
    </source>
</evidence>
<dbReference type="AlphaFoldDB" id="A0A9D2P193"/>
<sequence>MELKNFDAILERVPKMSRPMRVILAGSDGENMLKGLFAAQEKGLVQPVLVGDRARTITVLEEFGLEKEPYTMVDTPPGHNITQAAIDIINSGDGDVLMRGNLPTRDFLMPVLDGKNGLRTDRLMSHVSLCSLPEYPKLLALSDMTVVIKPNMTQKKAIIRNTADALKAFGYENPKLALLALVEHVTFHMPDTVEAQRLVAEQKSKPFADCQLWGPIAYDLILSKEAARLKNYDCPWSGGGFDGIIAPDLSTANTLVKSWLIHAHAVTCGAVVGAKVPIALTSRSANAEETYLSLVFCAVLDAWRKKNREAAEGK</sequence>